<dbReference type="Gene3D" id="3.40.50.2300">
    <property type="match status" value="2"/>
</dbReference>
<evidence type="ECO:0000256" key="10">
    <source>
        <dbReference type="ARBA" id="ARBA00022840"/>
    </source>
</evidence>
<dbReference type="InterPro" id="IPR000700">
    <property type="entry name" value="PAS-assoc_C"/>
</dbReference>
<dbReference type="InterPro" id="IPR000014">
    <property type="entry name" value="PAS"/>
</dbReference>
<feature type="domain" description="PAC" evidence="21">
    <location>
        <begin position="544"/>
        <end position="596"/>
    </location>
</feature>
<dbReference type="Gene3D" id="3.30.450.20">
    <property type="entry name" value="PAS domain"/>
    <property type="match status" value="1"/>
</dbReference>
<evidence type="ECO:0000256" key="17">
    <source>
        <dbReference type="SAM" id="Phobius"/>
    </source>
</evidence>
<dbReference type="InterPro" id="IPR008207">
    <property type="entry name" value="Sig_transdc_His_kin_Hpt_dom"/>
</dbReference>
<dbReference type="Pfam" id="PF01627">
    <property type="entry name" value="Hpt"/>
    <property type="match status" value="1"/>
</dbReference>
<dbReference type="EC" id="2.7.13.3" evidence="3"/>
<keyword evidence="4" id="KW-1003">Cell membrane</keyword>
<evidence type="ECO:0000256" key="5">
    <source>
        <dbReference type="ARBA" id="ARBA00022553"/>
    </source>
</evidence>
<dbReference type="PANTHER" id="PTHR45339:SF1">
    <property type="entry name" value="HYBRID SIGNAL TRANSDUCTION HISTIDINE KINASE J"/>
    <property type="match status" value="1"/>
</dbReference>
<dbReference type="InterPro" id="IPR003661">
    <property type="entry name" value="HisK_dim/P_dom"/>
</dbReference>
<evidence type="ECO:0000256" key="6">
    <source>
        <dbReference type="ARBA" id="ARBA00022679"/>
    </source>
</evidence>
<evidence type="ECO:0000256" key="2">
    <source>
        <dbReference type="ARBA" id="ARBA00004651"/>
    </source>
</evidence>
<evidence type="ECO:0000256" key="15">
    <source>
        <dbReference type="PROSITE-ProRule" id="PRU00110"/>
    </source>
</evidence>
<dbReference type="GO" id="GO:0005886">
    <property type="term" value="C:plasma membrane"/>
    <property type="evidence" value="ECO:0007669"/>
    <property type="project" value="UniProtKB-SubCell"/>
</dbReference>
<dbReference type="SMART" id="SM00448">
    <property type="entry name" value="REC"/>
    <property type="match status" value="2"/>
</dbReference>
<feature type="modified residue" description="4-aspartylphosphate" evidence="16">
    <location>
        <position position="902"/>
    </location>
</feature>
<evidence type="ECO:0000256" key="3">
    <source>
        <dbReference type="ARBA" id="ARBA00012438"/>
    </source>
</evidence>
<dbReference type="Pfam" id="PF08448">
    <property type="entry name" value="PAS_4"/>
    <property type="match status" value="1"/>
</dbReference>
<dbReference type="PROSITE" id="PS50109">
    <property type="entry name" value="HIS_KIN"/>
    <property type="match status" value="1"/>
</dbReference>
<dbReference type="Pfam" id="PF00512">
    <property type="entry name" value="HisKA"/>
    <property type="match status" value="1"/>
</dbReference>
<dbReference type="InterPro" id="IPR011006">
    <property type="entry name" value="CheY-like_superfamily"/>
</dbReference>
<evidence type="ECO:0000256" key="1">
    <source>
        <dbReference type="ARBA" id="ARBA00000085"/>
    </source>
</evidence>
<feature type="domain" description="Response regulatory" evidence="19">
    <location>
        <begin position="853"/>
        <end position="968"/>
    </location>
</feature>
<evidence type="ECO:0000313" key="23">
    <source>
        <dbReference type="EMBL" id="RZQ51307.1"/>
    </source>
</evidence>
<dbReference type="InterPro" id="IPR035965">
    <property type="entry name" value="PAS-like_dom_sf"/>
</dbReference>
<evidence type="ECO:0000256" key="13">
    <source>
        <dbReference type="ARBA" id="ARBA00023136"/>
    </source>
</evidence>
<evidence type="ECO:0000259" key="20">
    <source>
        <dbReference type="PROSITE" id="PS50112"/>
    </source>
</evidence>
<dbReference type="SMART" id="SM00073">
    <property type="entry name" value="HPT"/>
    <property type="match status" value="1"/>
</dbReference>
<evidence type="ECO:0000256" key="11">
    <source>
        <dbReference type="ARBA" id="ARBA00022989"/>
    </source>
</evidence>
<dbReference type="PRINTS" id="PR00344">
    <property type="entry name" value="BCTRLSENSOR"/>
</dbReference>
<dbReference type="CDD" id="cd17546">
    <property type="entry name" value="REC_hyHK_CKI1_RcsC-like"/>
    <property type="match status" value="2"/>
</dbReference>
<keyword evidence="5 16" id="KW-0597">Phosphoprotein</keyword>
<dbReference type="Gene3D" id="1.20.120.160">
    <property type="entry name" value="HPT domain"/>
    <property type="match status" value="1"/>
</dbReference>
<dbReference type="SMART" id="SM00388">
    <property type="entry name" value="HisKA"/>
    <property type="match status" value="1"/>
</dbReference>
<evidence type="ECO:0000256" key="7">
    <source>
        <dbReference type="ARBA" id="ARBA00022692"/>
    </source>
</evidence>
<dbReference type="InterPro" id="IPR004358">
    <property type="entry name" value="Sig_transdc_His_kin-like_C"/>
</dbReference>
<dbReference type="FunFam" id="3.30.565.10:FF:000010">
    <property type="entry name" value="Sensor histidine kinase RcsC"/>
    <property type="match status" value="1"/>
</dbReference>
<keyword evidence="7 17" id="KW-0812">Transmembrane</keyword>
<evidence type="ECO:0000259" key="22">
    <source>
        <dbReference type="PROSITE" id="PS50894"/>
    </source>
</evidence>
<name>A0A4Q7IK61_9GAMM</name>
<comment type="subcellular location">
    <subcellularLocation>
        <location evidence="2">Cell membrane</location>
        <topology evidence="2">Multi-pass membrane protein</topology>
    </subcellularLocation>
</comment>
<evidence type="ECO:0000256" key="12">
    <source>
        <dbReference type="ARBA" id="ARBA00023012"/>
    </source>
</evidence>
<comment type="caution">
    <text evidence="23">The sequence shown here is derived from an EMBL/GenBank/DDBJ whole genome shotgun (WGS) entry which is preliminary data.</text>
</comment>
<evidence type="ECO:0000256" key="14">
    <source>
        <dbReference type="ARBA" id="ARBA00023306"/>
    </source>
</evidence>
<dbReference type="SUPFAM" id="SSF47384">
    <property type="entry name" value="Homodimeric domain of signal transducing histidine kinase"/>
    <property type="match status" value="1"/>
</dbReference>
<protein>
    <recommendedName>
        <fullName evidence="3">histidine kinase</fullName>
        <ecNumber evidence="3">2.7.13.3</ecNumber>
    </recommendedName>
</protein>
<keyword evidence="6" id="KW-0808">Transferase</keyword>
<keyword evidence="10" id="KW-0067">ATP-binding</keyword>
<dbReference type="InterPro" id="IPR029016">
    <property type="entry name" value="GAF-like_dom_sf"/>
</dbReference>
<feature type="modified residue" description="4-aspartylphosphate" evidence="16">
    <location>
        <position position="1041"/>
    </location>
</feature>
<dbReference type="Pfam" id="PF00072">
    <property type="entry name" value="Response_reg"/>
    <property type="match status" value="2"/>
</dbReference>
<dbReference type="Gene3D" id="3.30.450.40">
    <property type="match status" value="1"/>
</dbReference>
<feature type="transmembrane region" description="Helical" evidence="17">
    <location>
        <begin position="227"/>
        <end position="251"/>
    </location>
</feature>
<dbReference type="SUPFAM" id="SSF55785">
    <property type="entry name" value="PYP-like sensor domain (PAS domain)"/>
    <property type="match status" value="1"/>
</dbReference>
<dbReference type="SUPFAM" id="SSF47226">
    <property type="entry name" value="Histidine-containing phosphotransfer domain, HPT domain"/>
    <property type="match status" value="1"/>
</dbReference>
<organism evidence="23 24">
    <name type="scientific">Pseudoalteromonas phenolica</name>
    <dbReference type="NCBI Taxonomy" id="161398"/>
    <lineage>
        <taxon>Bacteria</taxon>
        <taxon>Pseudomonadati</taxon>
        <taxon>Pseudomonadota</taxon>
        <taxon>Gammaproteobacteria</taxon>
        <taxon>Alteromonadales</taxon>
        <taxon>Pseudoalteromonadaceae</taxon>
        <taxon>Pseudoalteromonas</taxon>
    </lineage>
</organism>
<keyword evidence="12" id="KW-0902">Two-component regulatory system</keyword>
<dbReference type="Gene3D" id="1.10.287.130">
    <property type="match status" value="1"/>
</dbReference>
<reference evidence="23 24" key="1">
    <citation type="submission" date="2018-01" db="EMBL/GenBank/DDBJ databases">
        <title>Co-occurrence of chitin degradation, pigmentation and bioactivity in marine Pseudoalteromonas.</title>
        <authorList>
            <person name="Paulsen S."/>
            <person name="Gram L."/>
            <person name="Machado H."/>
        </authorList>
    </citation>
    <scope>NUCLEOTIDE SEQUENCE [LARGE SCALE GENOMIC DNA]</scope>
    <source>
        <strain evidence="23 24">S3898</strain>
    </source>
</reference>
<dbReference type="SUPFAM" id="SSF52172">
    <property type="entry name" value="CheY-like"/>
    <property type="match status" value="2"/>
</dbReference>
<dbReference type="PROSITE" id="PS50113">
    <property type="entry name" value="PAC"/>
    <property type="match status" value="1"/>
</dbReference>
<evidence type="ECO:0000256" key="8">
    <source>
        <dbReference type="ARBA" id="ARBA00022741"/>
    </source>
</evidence>
<evidence type="ECO:0000259" key="18">
    <source>
        <dbReference type="PROSITE" id="PS50109"/>
    </source>
</evidence>
<feature type="domain" description="PAS" evidence="20">
    <location>
        <begin position="471"/>
        <end position="541"/>
    </location>
</feature>
<sequence length="1330" mass="149842">MLNLRTTFIITFTIMLLSGLGMGLTTYTSQSKLSEITLLKEQLFKLNNLANELKTSSDKLSQFARSYANTRNKRWLDLFDYVLLLRQGKVPLPAEYTLDYWDKLSAPNVPLPQIDKTIKGISIIERLENTGIKPIELARLRNALAKSDALVNLENRAFNAMKGLRQDEFGNWNIKGDPDFALARQILFSDEYFAAKANIMTEIEQAYHSVESRLNNQMHKLKEEYEVIHFTNTVLIVLLVSNIIISFYLLWSLYIKPVATIQKQVVQNVKEKNLNFKLNESVRGELSIFTKSMNFLLENISEQLNFNTIMKDFGMALRGKKDPKALGEELLQFLEKRLPIPLMGLYVIENNSVLTRVASTGYCASAPKKYNNKDCIHFHVVETKKPYRLRFGEHQYSIDLNGERLEIDEMHYFPLLVGQQSIGLLELGCLESINSSDYKWVKSVIHDLAISLQLTQNIELQAKAEKRVSEQLELNKKILDAIPNPMYYKDKKGEFLGVNSSFHRYFGTFDADVLSAMPSDIFSPHVACIFEESHQRLISNSSNHNFEIMIDDEQGHTRSFVVYEASFTDVNNIADGGVGLLLDVTERKQMEQELIEAKIKADEMSSAKGEFLANMSHEIRTPMNAIIGMSHLALKTELTKQQYNYINKIDLAAKNLLGIINDVLDFSKIESGKLSLEEVPFSLQEVLDNVVAINIIKIQEKDLELLINIEPNTPINLIGDPLRLGQILINLVGNAIKFTEKGEIKITVSSKKDGQKIALDFAVQDSGIGMTPEQQKRLFQAFSQADGSITRKYGGTGLGLSISKRLVELMQGEITVSSTPNKGSQFSFNILCEIQGDKASTVTCPASMLEGKKVLVVDDNDSARDILANILSSMKFNVHRASSGFETLEILETERIEIVFIDWKMPQLDGIETIHKIRAKYIELSPKCILVTAHGSEVHLEQSLQCVDALMLKPVDASQVNNVLSECFNLQQPNYKKPSQTHRETKQFNQERILLVEDNETNQEVASEMLQQANLKVTVAGNGQIALDLLSEQAFDLVLMDMQMPVMDGLTATREIRKLKQFTTLPIIAMTANAMQEDIDKCSNAGMNGHIAKPISFQTMINTIQAHLSAERPLSSVTTEETSIDETEAQSNAGFQFEGLDHQQGIERLGGNAEVYWKILKKFINKQIEETINLNQALMLGDTECAHRLAHSLKGSAANLGAHFLEQNALEIEQAVQNNQAVNNDQVSELTVYLRALNEALILEESNQNESSGTKIDLVTLDKALLLERFNTLNETLQAYDVSSKSHLKSIVELNMLRKEQLWPIEAHIDNFDFEQAIESLNALRQTINC</sequence>
<dbReference type="SMART" id="SM00387">
    <property type="entry name" value="HATPase_c"/>
    <property type="match status" value="1"/>
</dbReference>
<keyword evidence="11 17" id="KW-1133">Transmembrane helix</keyword>
<keyword evidence="8" id="KW-0547">Nucleotide-binding</keyword>
<dbReference type="InterPro" id="IPR003594">
    <property type="entry name" value="HATPase_dom"/>
</dbReference>
<evidence type="ECO:0000256" key="16">
    <source>
        <dbReference type="PROSITE-ProRule" id="PRU00169"/>
    </source>
</evidence>
<comment type="catalytic activity">
    <reaction evidence="1">
        <text>ATP + protein L-histidine = ADP + protein N-phospho-L-histidine.</text>
        <dbReference type="EC" id="2.7.13.3"/>
    </reaction>
</comment>
<keyword evidence="13 17" id="KW-0472">Membrane</keyword>
<dbReference type="InterPro" id="IPR036890">
    <property type="entry name" value="HATPase_C_sf"/>
</dbReference>
<evidence type="ECO:0000259" key="19">
    <source>
        <dbReference type="PROSITE" id="PS50110"/>
    </source>
</evidence>
<gene>
    <name evidence="23" type="ORF">C1E23_20115</name>
</gene>
<dbReference type="Gene3D" id="3.30.565.10">
    <property type="entry name" value="Histidine kinase-like ATPase, C-terminal domain"/>
    <property type="match status" value="1"/>
</dbReference>
<evidence type="ECO:0000313" key="24">
    <source>
        <dbReference type="Proteomes" id="UP000291338"/>
    </source>
</evidence>
<dbReference type="InterPro" id="IPR001789">
    <property type="entry name" value="Sig_transdc_resp-reg_receiver"/>
</dbReference>
<dbReference type="InterPro" id="IPR013656">
    <property type="entry name" value="PAS_4"/>
</dbReference>
<proteinExistence type="predicted"/>
<evidence type="ECO:0000256" key="4">
    <source>
        <dbReference type="ARBA" id="ARBA00022475"/>
    </source>
</evidence>
<feature type="modified residue" description="Phosphohistidine" evidence="15">
    <location>
        <position position="1191"/>
    </location>
</feature>
<dbReference type="Pfam" id="PF02518">
    <property type="entry name" value="HATPase_c"/>
    <property type="match status" value="1"/>
</dbReference>
<dbReference type="PROSITE" id="PS50110">
    <property type="entry name" value="RESPONSE_REGULATORY"/>
    <property type="match status" value="2"/>
</dbReference>
<dbReference type="PANTHER" id="PTHR45339">
    <property type="entry name" value="HYBRID SIGNAL TRANSDUCTION HISTIDINE KINASE J"/>
    <property type="match status" value="1"/>
</dbReference>
<dbReference type="InterPro" id="IPR036641">
    <property type="entry name" value="HPT_dom_sf"/>
</dbReference>
<dbReference type="EMBL" id="PPSX01000107">
    <property type="protein sequence ID" value="RZQ51307.1"/>
    <property type="molecule type" value="Genomic_DNA"/>
</dbReference>
<dbReference type="InterPro" id="IPR036097">
    <property type="entry name" value="HisK_dim/P_sf"/>
</dbReference>
<dbReference type="InterPro" id="IPR005467">
    <property type="entry name" value="His_kinase_dom"/>
</dbReference>
<dbReference type="Proteomes" id="UP000291338">
    <property type="component" value="Unassembled WGS sequence"/>
</dbReference>
<dbReference type="GO" id="GO:0000155">
    <property type="term" value="F:phosphorelay sensor kinase activity"/>
    <property type="evidence" value="ECO:0007669"/>
    <property type="project" value="InterPro"/>
</dbReference>
<keyword evidence="9 23" id="KW-0418">Kinase</keyword>
<dbReference type="CDD" id="cd00082">
    <property type="entry name" value="HisKA"/>
    <property type="match status" value="1"/>
</dbReference>
<dbReference type="FunFam" id="1.10.287.130:FF:000038">
    <property type="entry name" value="Sensory transduction histidine kinase"/>
    <property type="match status" value="1"/>
</dbReference>
<keyword evidence="14" id="KW-0131">Cell cycle</keyword>
<feature type="domain" description="HPt" evidence="22">
    <location>
        <begin position="1152"/>
        <end position="1251"/>
    </location>
</feature>
<dbReference type="PROSITE" id="PS50894">
    <property type="entry name" value="HPT"/>
    <property type="match status" value="1"/>
</dbReference>
<dbReference type="SUPFAM" id="SSF55874">
    <property type="entry name" value="ATPase domain of HSP90 chaperone/DNA topoisomerase II/histidine kinase"/>
    <property type="match status" value="1"/>
</dbReference>
<dbReference type="SMART" id="SM00091">
    <property type="entry name" value="PAS"/>
    <property type="match status" value="1"/>
</dbReference>
<feature type="transmembrane region" description="Helical" evidence="17">
    <location>
        <begin position="6"/>
        <end position="27"/>
    </location>
</feature>
<feature type="domain" description="Response regulatory" evidence="19">
    <location>
        <begin position="992"/>
        <end position="1108"/>
    </location>
</feature>
<dbReference type="SUPFAM" id="SSF55781">
    <property type="entry name" value="GAF domain-like"/>
    <property type="match status" value="1"/>
</dbReference>
<accession>A0A4Q7IK61</accession>
<dbReference type="GO" id="GO:0005524">
    <property type="term" value="F:ATP binding"/>
    <property type="evidence" value="ECO:0007669"/>
    <property type="project" value="UniProtKB-KW"/>
</dbReference>
<dbReference type="CDD" id="cd00088">
    <property type="entry name" value="HPT"/>
    <property type="match status" value="1"/>
</dbReference>
<dbReference type="PROSITE" id="PS50112">
    <property type="entry name" value="PAS"/>
    <property type="match status" value="1"/>
</dbReference>
<evidence type="ECO:0000256" key="9">
    <source>
        <dbReference type="ARBA" id="ARBA00022777"/>
    </source>
</evidence>
<dbReference type="CDD" id="cd16922">
    <property type="entry name" value="HATPase_EvgS-ArcB-TorS-like"/>
    <property type="match status" value="1"/>
</dbReference>
<feature type="domain" description="Histidine kinase" evidence="18">
    <location>
        <begin position="614"/>
        <end position="834"/>
    </location>
</feature>
<evidence type="ECO:0000259" key="21">
    <source>
        <dbReference type="PROSITE" id="PS50113"/>
    </source>
</evidence>
<dbReference type="NCBIfam" id="TIGR00229">
    <property type="entry name" value="sensory_box"/>
    <property type="match status" value="1"/>
</dbReference>